<feature type="transmembrane region" description="Helical" evidence="1">
    <location>
        <begin position="143"/>
        <end position="161"/>
    </location>
</feature>
<name>A0AAI8VQ27_9PEZI</name>
<protein>
    <submittedName>
        <fullName evidence="2">Uu.00g140340.m01.CDS01</fullName>
    </submittedName>
</protein>
<dbReference type="PANTHER" id="PTHR32251:SF15">
    <property type="entry name" value="3-OXO-5-ALPHA-STEROID 4-DEHYDROGENASE (DUF1295)"/>
    <property type="match status" value="1"/>
</dbReference>
<dbReference type="InterPro" id="IPR010721">
    <property type="entry name" value="UstE-like"/>
</dbReference>
<organism evidence="2 3">
    <name type="scientific">Anthostomella pinea</name>
    <dbReference type="NCBI Taxonomy" id="933095"/>
    <lineage>
        <taxon>Eukaryota</taxon>
        <taxon>Fungi</taxon>
        <taxon>Dikarya</taxon>
        <taxon>Ascomycota</taxon>
        <taxon>Pezizomycotina</taxon>
        <taxon>Sordariomycetes</taxon>
        <taxon>Xylariomycetidae</taxon>
        <taxon>Xylariales</taxon>
        <taxon>Xylariaceae</taxon>
        <taxon>Anthostomella</taxon>
    </lineage>
</organism>
<evidence type="ECO:0000313" key="2">
    <source>
        <dbReference type="EMBL" id="CAJ2509008.1"/>
    </source>
</evidence>
<proteinExistence type="predicted"/>
<dbReference type="EMBL" id="CAUWAG010000012">
    <property type="protein sequence ID" value="CAJ2509008.1"/>
    <property type="molecule type" value="Genomic_DNA"/>
</dbReference>
<dbReference type="PANTHER" id="PTHR32251">
    <property type="entry name" value="3-OXO-5-ALPHA-STEROID 4-DEHYDROGENASE"/>
    <property type="match status" value="1"/>
</dbReference>
<gene>
    <name evidence="2" type="ORF">KHLLAP_LOCUS9476</name>
</gene>
<feature type="transmembrane region" description="Helical" evidence="1">
    <location>
        <begin position="102"/>
        <end position="131"/>
    </location>
</feature>
<feature type="transmembrane region" description="Helical" evidence="1">
    <location>
        <begin position="68"/>
        <end position="90"/>
    </location>
</feature>
<comment type="caution">
    <text evidence="2">The sequence shown here is derived from an EMBL/GenBank/DDBJ whole genome shotgun (WGS) entry which is preliminary data.</text>
</comment>
<evidence type="ECO:0000313" key="3">
    <source>
        <dbReference type="Proteomes" id="UP001295740"/>
    </source>
</evidence>
<reference evidence="2" key="1">
    <citation type="submission" date="2023-10" db="EMBL/GenBank/DDBJ databases">
        <authorList>
            <person name="Hackl T."/>
        </authorList>
    </citation>
    <scope>NUCLEOTIDE SEQUENCE</scope>
</reference>
<keyword evidence="1" id="KW-0472">Membrane</keyword>
<keyword evidence="1" id="KW-1133">Transmembrane helix</keyword>
<sequence>MARTETLVSRNEKGSTPLGSATFIALRLLDPFLQYGLLIHGWGDPLIRLLGGRPLPLEGPVLVLGLPYWRLSIFAMAVAGCAKTIFYLVYVSRMAMPVRAAVFVGFFKLFSTTVNTLLFCTTATSAASAFLSARSVEPDTIPLPPVLLVASWAVFVVGMAIENVAELQRKAFKDDPRNKGKPFTGGLFSAARHINYGGYAIWKSAAAMAACGYWWGGLTLAWLIAEFRRRVIPEIDAYCTERYGAGWVNFKNTTRYKMIPYIY</sequence>
<evidence type="ECO:0000256" key="1">
    <source>
        <dbReference type="SAM" id="Phobius"/>
    </source>
</evidence>
<dbReference type="Proteomes" id="UP001295740">
    <property type="component" value="Unassembled WGS sequence"/>
</dbReference>
<keyword evidence="1" id="KW-0812">Transmembrane</keyword>
<dbReference type="Gene3D" id="1.20.120.1630">
    <property type="match status" value="1"/>
</dbReference>
<dbReference type="Pfam" id="PF06966">
    <property type="entry name" value="DUF1295"/>
    <property type="match status" value="1"/>
</dbReference>
<accession>A0AAI8VQ27</accession>
<keyword evidence="3" id="KW-1185">Reference proteome</keyword>
<dbReference type="GO" id="GO:0016020">
    <property type="term" value="C:membrane"/>
    <property type="evidence" value="ECO:0007669"/>
    <property type="project" value="TreeGrafter"/>
</dbReference>
<feature type="transmembrane region" description="Helical" evidence="1">
    <location>
        <begin position="205"/>
        <end position="225"/>
    </location>
</feature>
<dbReference type="AlphaFoldDB" id="A0AAI8VQ27"/>